<dbReference type="Proteomes" id="UP000061839">
    <property type="component" value="Chromosome"/>
</dbReference>
<reference evidence="1 2" key="1">
    <citation type="journal article" date="2015" name="Genome Announc.">
        <title>Complete Genome Sequencing of Protease-Producing Novel Arthrobacter sp. Strain IHBB 11108 Using PacBio Single-Molecule Real-Time Sequencing Technology.</title>
        <authorList>
            <person name="Kiran S."/>
            <person name="Swarnkar M.K."/>
            <person name="Pal M."/>
            <person name="Thakur R."/>
            <person name="Tewari R."/>
            <person name="Singh A.K."/>
            <person name="Gulati A."/>
        </authorList>
    </citation>
    <scope>NUCLEOTIDE SEQUENCE [LARGE SCALE GENOMIC DNA]</scope>
    <source>
        <strain evidence="1 2">IHBB 11108</strain>
    </source>
</reference>
<evidence type="ECO:0000313" key="1">
    <source>
        <dbReference type="EMBL" id="AJT41279.1"/>
    </source>
</evidence>
<dbReference type="RefSeq" id="WP_045074533.1">
    <property type="nucleotide sequence ID" value="NZ_CP011005.1"/>
</dbReference>
<sequence length="533" mass="57270">MFAGIKLFIRDFKPSILIGLTALLLLASNLPIVISQASATTLPQGVGYLQGARQEQMLCPGGALQGKLKEAIIEPFAVKVALTGDCNLADMKAANPNTKFLAYLNIAVARPKDENLGAWSDFQTTCVSTPKYSTDPENKYFIESNSQKLKDVGAIVTVAGKNYVRYPDFGGQLLVSNIASTAFLSACQARITAILNNPSQPGVTGAPAVRFDGVMFDDANMSPQHGIDLEQVGSYGPWTNSAQYGDDMVRTLGVLSRQTKSSAGRPVQMWVNLGVDIFNSLRQQGTAINASGAKIYSVQSERAVSLGALRMQPEVASSAPVIDGVLREFTTQWGNGAWLNDNEITAQAGFSAQFSRMQVRVIMHDYNVDLRNVPSTSYNQSKQVPVAPCLKSTDYNAANIAAAAKNRRTAEQRLNLGWALLSKSATSNLIEGSLTQATPSCQQQYPTTGSQMYESVTTASVNLNDSTFNTLKDLQRSSVYGSGPITSVAGSQVKTRLLNNGWTVVVNTGASAAIYSYKGLLYSIAARDARVMF</sequence>
<keyword evidence="2" id="KW-1185">Reference proteome</keyword>
<organism evidence="1 2">
    <name type="scientific">Psychromicrobium lacuslunae</name>
    <dbReference type="NCBI Taxonomy" id="1618207"/>
    <lineage>
        <taxon>Bacteria</taxon>
        <taxon>Bacillati</taxon>
        <taxon>Actinomycetota</taxon>
        <taxon>Actinomycetes</taxon>
        <taxon>Micrococcales</taxon>
        <taxon>Micrococcaceae</taxon>
        <taxon>Psychromicrobium</taxon>
    </lineage>
</organism>
<accession>A0A0D4BY86</accession>
<dbReference type="KEGG" id="ari:UM93_06645"/>
<protein>
    <submittedName>
        <fullName evidence="1">Uncharacterized protein</fullName>
    </submittedName>
</protein>
<gene>
    <name evidence="1" type="ORF">UM93_06645</name>
</gene>
<dbReference type="AlphaFoldDB" id="A0A0D4BY86"/>
<dbReference type="HOGENOM" id="CLU_510615_0_0_11"/>
<dbReference type="PATRIC" id="fig|1618207.4.peg.1347"/>
<evidence type="ECO:0000313" key="2">
    <source>
        <dbReference type="Proteomes" id="UP000061839"/>
    </source>
</evidence>
<dbReference type="OrthoDB" id="4881678at2"/>
<proteinExistence type="predicted"/>
<dbReference type="EMBL" id="CP011005">
    <property type="protein sequence ID" value="AJT41279.1"/>
    <property type="molecule type" value="Genomic_DNA"/>
</dbReference>
<name>A0A0D4BY86_9MICC</name>